<dbReference type="OrthoDB" id="6979325at2"/>
<gene>
    <name evidence="1" type="ORF">sS8_2862</name>
</gene>
<reference evidence="1 2" key="1">
    <citation type="submission" date="2016-12" db="EMBL/GenBank/DDBJ databases">
        <title>Genome sequencing of Methylocaldum marinum.</title>
        <authorList>
            <person name="Takeuchi M."/>
            <person name="Kamagata Y."/>
            <person name="Hiraoka S."/>
            <person name="Oshima K."/>
            <person name="Hattori M."/>
            <person name="Iwasaki W."/>
        </authorList>
    </citation>
    <scope>NUCLEOTIDE SEQUENCE [LARGE SCALE GENOMIC DNA]</scope>
    <source>
        <strain evidence="1 2">S8</strain>
    </source>
</reference>
<evidence type="ECO:0000313" key="1">
    <source>
        <dbReference type="EMBL" id="BBA34807.1"/>
    </source>
</evidence>
<accession>A0A250KT66</accession>
<dbReference type="AlphaFoldDB" id="A0A250KT66"/>
<dbReference type="EMBL" id="AP017928">
    <property type="protein sequence ID" value="BBA34807.1"/>
    <property type="molecule type" value="Genomic_DNA"/>
</dbReference>
<organism evidence="1 2">
    <name type="scientific">Methylocaldum marinum</name>
    <dbReference type="NCBI Taxonomy" id="1432792"/>
    <lineage>
        <taxon>Bacteria</taxon>
        <taxon>Pseudomonadati</taxon>
        <taxon>Pseudomonadota</taxon>
        <taxon>Gammaproteobacteria</taxon>
        <taxon>Methylococcales</taxon>
        <taxon>Methylococcaceae</taxon>
        <taxon>Methylocaldum</taxon>
    </lineage>
</organism>
<evidence type="ECO:0000313" key="2">
    <source>
        <dbReference type="Proteomes" id="UP000266313"/>
    </source>
</evidence>
<name>A0A250KT66_9GAMM</name>
<proteinExistence type="predicted"/>
<protein>
    <submittedName>
        <fullName evidence="1">Transposase</fullName>
    </submittedName>
</protein>
<dbReference type="KEGG" id="mmai:sS8_2862"/>
<dbReference type="Proteomes" id="UP000266313">
    <property type="component" value="Chromosome"/>
</dbReference>
<keyword evidence="2" id="KW-1185">Reference proteome</keyword>
<sequence>MSGAYLFNHTALAKVFRAKPLKALVQAGLTLPRCHPDQWVLDCTRVGGEKALVYLGHYCA</sequence>